<reference evidence="3" key="1">
    <citation type="journal article" date="2019" name="Int. J. Syst. Evol. Microbiol.">
        <title>The Global Catalogue of Microorganisms (GCM) 10K type strain sequencing project: providing services to taxonomists for standard genome sequencing and annotation.</title>
        <authorList>
            <consortium name="The Broad Institute Genomics Platform"/>
            <consortium name="The Broad Institute Genome Sequencing Center for Infectious Disease"/>
            <person name="Wu L."/>
            <person name="Ma J."/>
        </authorList>
    </citation>
    <scope>NUCLEOTIDE SEQUENCE [LARGE SCALE GENOMIC DNA]</scope>
    <source>
        <strain evidence="3">YIM 94188</strain>
    </source>
</reference>
<comment type="caution">
    <text evidence="2">The sequence shown here is derived from an EMBL/GenBank/DDBJ whole genome shotgun (WGS) entry which is preliminary data.</text>
</comment>
<proteinExistence type="predicted"/>
<protein>
    <recommendedName>
        <fullName evidence="4">ABC transporter permease</fullName>
    </recommendedName>
</protein>
<feature type="transmembrane region" description="Helical" evidence="1">
    <location>
        <begin position="106"/>
        <end position="129"/>
    </location>
</feature>
<accession>A0ABW0ZLP9</accession>
<name>A0ABW0ZLP9_9ACTN</name>
<dbReference type="RefSeq" id="WP_136431543.1">
    <property type="nucleotide sequence ID" value="NZ_JBHSNS010000012.1"/>
</dbReference>
<keyword evidence="3" id="KW-1185">Reference proteome</keyword>
<dbReference type="EMBL" id="JBHSNS010000012">
    <property type="protein sequence ID" value="MFC5731143.1"/>
    <property type="molecule type" value="Genomic_DNA"/>
</dbReference>
<feature type="transmembrane region" description="Helical" evidence="1">
    <location>
        <begin position="178"/>
        <end position="198"/>
    </location>
</feature>
<feature type="transmembrane region" description="Helical" evidence="1">
    <location>
        <begin position="17"/>
        <end position="39"/>
    </location>
</feature>
<keyword evidence="1" id="KW-0812">Transmembrane</keyword>
<keyword evidence="1" id="KW-1133">Transmembrane helix</keyword>
<sequence>MTSLIAGEFRKLFTTRLWLWLLVGAMGLTALYTSLLIGFSEDPDTMTAPLHSPEGQRTLFAVASGGANTLVAVLAAIGITGEFRHKTATATFLATPRRGQVVAAKLATYALVGAAYGVACLFVVTAIAMPWLATKGIEVGLLDNGLPGTYAGVIADVAIFGLLGVGLGALLRNQVATVVGLLVYRFVAEPILTGIPALDSWTTYLPGSASAALTQVSLTTQEYLRAWEGGLVLAGYGLLFAGAGALFSMRRDIT</sequence>
<evidence type="ECO:0008006" key="4">
    <source>
        <dbReference type="Google" id="ProtNLM"/>
    </source>
</evidence>
<evidence type="ECO:0000256" key="1">
    <source>
        <dbReference type="SAM" id="Phobius"/>
    </source>
</evidence>
<dbReference type="Proteomes" id="UP001596072">
    <property type="component" value="Unassembled WGS sequence"/>
</dbReference>
<feature type="transmembrane region" description="Helical" evidence="1">
    <location>
        <begin position="59"/>
        <end position="79"/>
    </location>
</feature>
<keyword evidence="1" id="KW-0472">Membrane</keyword>
<feature type="transmembrane region" description="Helical" evidence="1">
    <location>
        <begin position="230"/>
        <end position="249"/>
    </location>
</feature>
<feature type="transmembrane region" description="Helical" evidence="1">
    <location>
        <begin position="149"/>
        <end position="171"/>
    </location>
</feature>
<evidence type="ECO:0000313" key="2">
    <source>
        <dbReference type="EMBL" id="MFC5731143.1"/>
    </source>
</evidence>
<evidence type="ECO:0000313" key="3">
    <source>
        <dbReference type="Proteomes" id="UP001596072"/>
    </source>
</evidence>
<gene>
    <name evidence="2" type="ORF">ACFPQB_19685</name>
</gene>
<organism evidence="2 3">
    <name type="scientific">Nocardioides vastitatis</name>
    <dbReference type="NCBI Taxonomy" id="2568655"/>
    <lineage>
        <taxon>Bacteria</taxon>
        <taxon>Bacillati</taxon>
        <taxon>Actinomycetota</taxon>
        <taxon>Actinomycetes</taxon>
        <taxon>Propionibacteriales</taxon>
        <taxon>Nocardioidaceae</taxon>
        <taxon>Nocardioides</taxon>
    </lineage>
</organism>